<comment type="caution">
    <text evidence="1">The sequence shown here is derived from an EMBL/GenBank/DDBJ whole genome shotgun (WGS) entry which is preliminary data.</text>
</comment>
<keyword evidence="2" id="KW-1185">Reference proteome</keyword>
<protein>
    <recommendedName>
        <fullName evidence="3">MBA-like protein</fullName>
    </recommendedName>
</protein>
<reference evidence="1 2" key="1">
    <citation type="journal article" date="2020" name="Int. J. Syst. Evol. Microbiol.">
        <title>Ureaplasma miroungigenitalium sp. nov. isolated from northern elephant seals (Mirounga angustirostris) and Ureaplasma zalophigenitalium sp. nov. isolated from California sea lions (Zalophus californianus).</title>
        <authorList>
            <person name="Volokhov D.V."/>
            <person name="Gulland F.M."/>
            <person name="Gao Y."/>
            <person name="Chizhikov V.E."/>
        </authorList>
    </citation>
    <scope>NUCLEOTIDE SEQUENCE [LARGE SCALE GENOMIC DNA]</scope>
    <source>
        <strain evidence="1 2">CSL7644-GEN</strain>
    </source>
</reference>
<proteinExistence type="predicted"/>
<evidence type="ECO:0000313" key="1">
    <source>
        <dbReference type="EMBL" id="MCV3754238.1"/>
    </source>
</evidence>
<sequence>GLRTIELDKEIKLAPHQRFSIVASVKNDKNDAKIKFSDEEFSNLDLSYVNRDNQWVISQKLFGGVARIKVFTRNNYKNTDSKNLLSDITNASVSFDKPKYRYGMQTEAKPKVMFNGEILKENIDYTVDYSYFYDETKKVLYNIPPSFLRFKKFLKRWRKGKPFGLPPFFLHFQILTPFSLYSS</sequence>
<feature type="non-terminal residue" evidence="1">
    <location>
        <position position="1"/>
    </location>
</feature>
<gene>
    <name evidence="1" type="ORF">OF365_02515</name>
</gene>
<name>A0ABT3BPQ7_9BACT</name>
<organism evidence="1 2">
    <name type="scientific">Ureaplasma zalophigenitalium</name>
    <dbReference type="NCBI Taxonomy" id="907723"/>
    <lineage>
        <taxon>Bacteria</taxon>
        <taxon>Bacillati</taxon>
        <taxon>Mycoplasmatota</taxon>
        <taxon>Mycoplasmoidales</taxon>
        <taxon>Mycoplasmoidaceae</taxon>
        <taxon>Ureaplasma</taxon>
    </lineage>
</organism>
<dbReference type="RefSeq" id="WP_263818040.1">
    <property type="nucleotide sequence ID" value="NZ_JAOXHJ010000005.1"/>
</dbReference>
<accession>A0ABT3BPQ7</accession>
<dbReference type="EMBL" id="JAOXHJ010000005">
    <property type="protein sequence ID" value="MCV3754238.1"/>
    <property type="molecule type" value="Genomic_DNA"/>
</dbReference>
<evidence type="ECO:0008006" key="3">
    <source>
        <dbReference type="Google" id="ProtNLM"/>
    </source>
</evidence>
<evidence type="ECO:0000313" key="2">
    <source>
        <dbReference type="Proteomes" id="UP001207252"/>
    </source>
</evidence>
<dbReference type="Proteomes" id="UP001207252">
    <property type="component" value="Unassembled WGS sequence"/>
</dbReference>